<sequence>MKRLYLVRHGETLFNIQGKIQGWSDSPLTERGIKQALAVRNYFFKEGITFDHAYSSTSERASDTLELIADMPYARLKGLKEVNYGFFEGEREMLKPKEPQEIVSFFVPFGGENTNDVAGRMAKTLTKLMEQEDHQNVFAVSHSGACYNFLKLWQDPAEELAKGFPNGSIFVYGYKENVFHLEEVVRPVF</sequence>
<proteinExistence type="predicted"/>
<dbReference type="SMART" id="SM00855">
    <property type="entry name" value="PGAM"/>
    <property type="match status" value="1"/>
</dbReference>
<protein>
    <submittedName>
        <fullName evidence="2">Phosphoglycerate/bisphosphoglycerate mutase active site</fullName>
    </submittedName>
</protein>
<dbReference type="CDD" id="cd07067">
    <property type="entry name" value="HP_PGM_like"/>
    <property type="match status" value="1"/>
</dbReference>
<dbReference type="EMBL" id="FJNE01000003">
    <property type="protein sequence ID" value="CZQ89553.1"/>
    <property type="molecule type" value="Genomic_DNA"/>
</dbReference>
<gene>
    <name evidence="2" type="ORF">Tpal_1149</name>
</gene>
<dbReference type="InterPro" id="IPR029033">
    <property type="entry name" value="His_PPase_superfam"/>
</dbReference>
<dbReference type="AlphaFoldDB" id="A0A143YI74"/>
<dbReference type="Gene3D" id="3.40.50.1240">
    <property type="entry name" value="Phosphoglycerate mutase-like"/>
    <property type="match status" value="1"/>
</dbReference>
<evidence type="ECO:0000256" key="1">
    <source>
        <dbReference type="PIRSR" id="PIRSR613078-2"/>
    </source>
</evidence>
<dbReference type="RefSeq" id="WP_087032430.1">
    <property type="nucleotide sequence ID" value="NZ_FJNE01000003.1"/>
</dbReference>
<dbReference type="InterPro" id="IPR050275">
    <property type="entry name" value="PGM_Phosphatase"/>
</dbReference>
<accession>A0A143YI74</accession>
<dbReference type="GO" id="GO:0005737">
    <property type="term" value="C:cytoplasm"/>
    <property type="evidence" value="ECO:0007669"/>
    <property type="project" value="TreeGrafter"/>
</dbReference>
<organism evidence="2 3">
    <name type="scientific">Trichococcus palustris</name>
    <dbReference type="NCBI Taxonomy" id="140314"/>
    <lineage>
        <taxon>Bacteria</taxon>
        <taxon>Bacillati</taxon>
        <taxon>Bacillota</taxon>
        <taxon>Bacilli</taxon>
        <taxon>Lactobacillales</taxon>
        <taxon>Carnobacteriaceae</taxon>
        <taxon>Trichococcus</taxon>
    </lineage>
</organism>
<dbReference type="InterPro" id="IPR001345">
    <property type="entry name" value="PG/BPGM_mutase_AS"/>
</dbReference>
<name>A0A143YI74_9LACT</name>
<dbReference type="STRING" id="140314.SAMN04488076_12421"/>
<dbReference type="OrthoDB" id="9782128at2"/>
<feature type="binding site" evidence="1">
    <location>
        <begin position="8"/>
        <end position="15"/>
    </location>
    <ligand>
        <name>substrate</name>
    </ligand>
</feature>
<evidence type="ECO:0000313" key="2">
    <source>
        <dbReference type="EMBL" id="CZQ89553.1"/>
    </source>
</evidence>
<dbReference type="PANTHER" id="PTHR48100">
    <property type="entry name" value="BROAD-SPECIFICITY PHOSPHATASE YOR283W-RELATED"/>
    <property type="match status" value="1"/>
</dbReference>
<dbReference type="SUPFAM" id="SSF53254">
    <property type="entry name" value="Phosphoglycerate mutase-like"/>
    <property type="match status" value="1"/>
</dbReference>
<dbReference type="PROSITE" id="PS00175">
    <property type="entry name" value="PG_MUTASE"/>
    <property type="match status" value="1"/>
</dbReference>
<feature type="binding site" evidence="1">
    <location>
        <position position="60"/>
    </location>
    <ligand>
        <name>substrate</name>
    </ligand>
</feature>
<dbReference type="Proteomes" id="UP000242754">
    <property type="component" value="Unassembled WGS sequence"/>
</dbReference>
<keyword evidence="3" id="KW-1185">Reference proteome</keyword>
<evidence type="ECO:0000313" key="3">
    <source>
        <dbReference type="Proteomes" id="UP000242754"/>
    </source>
</evidence>
<dbReference type="Pfam" id="PF00300">
    <property type="entry name" value="His_Phos_1"/>
    <property type="match status" value="1"/>
</dbReference>
<dbReference type="GO" id="GO:0016791">
    <property type="term" value="F:phosphatase activity"/>
    <property type="evidence" value="ECO:0007669"/>
    <property type="project" value="TreeGrafter"/>
</dbReference>
<reference evidence="2 3" key="1">
    <citation type="submission" date="2016-02" db="EMBL/GenBank/DDBJ databases">
        <authorList>
            <person name="Wen L."/>
            <person name="He K."/>
            <person name="Yang H."/>
        </authorList>
    </citation>
    <scope>NUCLEOTIDE SEQUENCE [LARGE SCALE GENOMIC DNA]</scope>
    <source>
        <strain evidence="2">Trichococcus palustris</strain>
    </source>
</reference>
<dbReference type="InterPro" id="IPR013078">
    <property type="entry name" value="His_Pase_superF_clade-1"/>
</dbReference>
<dbReference type="PANTHER" id="PTHR48100:SF5">
    <property type="entry name" value="HISTIDINE PHOSPHATASE FAMILY PROTEIN"/>
    <property type="match status" value="1"/>
</dbReference>